<dbReference type="AlphaFoldDB" id="A0AA88XFB5"/>
<name>A0AA88XFB5_PINIB</name>
<comment type="caution">
    <text evidence="8">The sequence shown here is derived from an EMBL/GenBank/DDBJ whole genome shotgun (WGS) entry which is preliminary data.</text>
</comment>
<keyword evidence="5 6" id="KW-0479">Metal-binding</keyword>
<dbReference type="GO" id="GO:0070651">
    <property type="term" value="P:nonfunctional rRNA decay"/>
    <property type="evidence" value="ECO:0007669"/>
    <property type="project" value="TreeGrafter"/>
</dbReference>
<dbReference type="InterPro" id="IPR058547">
    <property type="entry name" value="Pelota_N"/>
</dbReference>
<comment type="function">
    <text evidence="6">Component of the Pelota-HBS1L complex, a complex that recognizes stalled ribosomes and triggers the No-Go Decay (NGD) pathway. In the Pelota-HBS1L complex, pelo recognizes ribosomes stalled at the 3' end of an mRNA and engages stalled ribosomes by destabilizing mRNA in the mRNA channel.</text>
</comment>
<dbReference type="Proteomes" id="UP001186944">
    <property type="component" value="Unassembled WGS sequence"/>
</dbReference>
<dbReference type="InterPro" id="IPR042226">
    <property type="entry name" value="eFR1_2_sf"/>
</dbReference>
<keyword evidence="4 6" id="KW-0963">Cytoplasm</keyword>
<feature type="domain" description="eRF1/Pelota-like N-terminal" evidence="7">
    <location>
        <begin position="41"/>
        <end position="170"/>
    </location>
</feature>
<dbReference type="GO" id="GO:0071025">
    <property type="term" value="P:RNA surveillance"/>
    <property type="evidence" value="ECO:0007669"/>
    <property type="project" value="InterPro"/>
</dbReference>
<sequence>MDCPGVLAVPLGSVVVFTPTIVTKWEKDIPEKIVKSRRGKMKLVSRDIDKNSSGCVTLIPDEPEDMWHAYNLVMIGDELRSTTIRKVQNESATGSVSVNKVRTTLTIRVETIDFDTQGCVLRVKGRNIQENQYVKMGAYHTLDLELNRKFTLGKQEWDSICLERIDNACDPTQHADVAAIVMQEGLAHLCLITPNMTLVRAKLETNIPRKRKGSCAQHDKALNRFYDQIIQAVLRHVNFDVVKCVLVASPGFVKDQFVEYMFHQAVKMEYKNLIENKSKFIMVHSSSGFKHALKEILQDSAVTAKLSDTKAAGEVKALDDFYQMLQNDPNRAFYGANHVEKAAELQAVETLLITDELFRCQDIKQRKRYVSMVDTVKESGGDVKIFSSLHVSGEQLGQLSGIAAILRFPMHDEEEDDSDDD</sequence>
<dbReference type="InterPro" id="IPR005140">
    <property type="entry name" value="eRF1_Pelota-like_N"/>
</dbReference>
<dbReference type="Pfam" id="PF26356">
    <property type="entry name" value="Pelota_N"/>
    <property type="match status" value="1"/>
</dbReference>
<dbReference type="PANTHER" id="PTHR10853:SF0">
    <property type="entry name" value="PROTEIN PELOTA HOMOLOG"/>
    <property type="match status" value="1"/>
</dbReference>
<evidence type="ECO:0000256" key="6">
    <source>
        <dbReference type="RuleBase" id="RU362019"/>
    </source>
</evidence>
<dbReference type="FunFam" id="3.30.420.60:FF:000002">
    <property type="entry name" value="Protein pelota homolog"/>
    <property type="match status" value="1"/>
</dbReference>
<evidence type="ECO:0000256" key="3">
    <source>
        <dbReference type="ARBA" id="ARBA00009504"/>
    </source>
</evidence>
<dbReference type="Pfam" id="PF03464">
    <property type="entry name" value="eRF1_2"/>
    <property type="match status" value="1"/>
</dbReference>
<dbReference type="InterPro" id="IPR005141">
    <property type="entry name" value="eRF1_2"/>
</dbReference>
<dbReference type="FunFam" id="3.30.1330.30:FF:000008">
    <property type="entry name" value="Protein pelota homolog"/>
    <property type="match status" value="1"/>
</dbReference>
<dbReference type="InterPro" id="IPR029064">
    <property type="entry name" value="Ribosomal_eL30-like_sf"/>
</dbReference>
<dbReference type="InterPro" id="IPR038069">
    <property type="entry name" value="Pelota/DOM34_N"/>
</dbReference>
<accession>A0AA88XFB5</accession>
<dbReference type="EMBL" id="VSWD01000013">
    <property type="protein sequence ID" value="KAK3084016.1"/>
    <property type="molecule type" value="Genomic_DNA"/>
</dbReference>
<proteinExistence type="inferred from homology"/>
<evidence type="ECO:0000256" key="4">
    <source>
        <dbReference type="ARBA" id="ARBA00022490"/>
    </source>
</evidence>
<keyword evidence="9" id="KW-1185">Reference proteome</keyword>
<evidence type="ECO:0000256" key="2">
    <source>
        <dbReference type="ARBA" id="ARBA00004496"/>
    </source>
</evidence>
<dbReference type="Gene3D" id="3.30.420.60">
    <property type="entry name" value="eRF1 domain 2"/>
    <property type="match status" value="1"/>
</dbReference>
<evidence type="ECO:0000259" key="7">
    <source>
        <dbReference type="SMART" id="SM01194"/>
    </source>
</evidence>
<comment type="similarity">
    <text evidence="3 6">Belongs to the eukaryotic release factor 1 family. Pelota subfamily.</text>
</comment>
<evidence type="ECO:0000256" key="5">
    <source>
        <dbReference type="ARBA" id="ARBA00022723"/>
    </source>
</evidence>
<dbReference type="GO" id="GO:0070966">
    <property type="term" value="P:nuclear-transcribed mRNA catabolic process, no-go decay"/>
    <property type="evidence" value="ECO:0007669"/>
    <property type="project" value="InterPro"/>
</dbReference>
<dbReference type="Gene3D" id="2.30.30.870">
    <property type="entry name" value="Pelota, domain A"/>
    <property type="match status" value="1"/>
</dbReference>
<dbReference type="GO" id="GO:0070481">
    <property type="term" value="P:nuclear-transcribed mRNA catabolic process, non-stop decay"/>
    <property type="evidence" value="ECO:0007669"/>
    <property type="project" value="InterPro"/>
</dbReference>
<dbReference type="GO" id="GO:0046872">
    <property type="term" value="F:metal ion binding"/>
    <property type="evidence" value="ECO:0007669"/>
    <property type="project" value="UniProtKB-KW"/>
</dbReference>
<evidence type="ECO:0000313" key="8">
    <source>
        <dbReference type="EMBL" id="KAK3084016.1"/>
    </source>
</evidence>
<dbReference type="GO" id="GO:0005737">
    <property type="term" value="C:cytoplasm"/>
    <property type="evidence" value="ECO:0007669"/>
    <property type="project" value="UniProtKB-SubCell"/>
</dbReference>
<dbReference type="GO" id="GO:0032790">
    <property type="term" value="P:ribosome disassembly"/>
    <property type="evidence" value="ECO:0007669"/>
    <property type="project" value="TreeGrafter"/>
</dbReference>
<evidence type="ECO:0000256" key="1">
    <source>
        <dbReference type="ARBA" id="ARBA00001968"/>
    </source>
</evidence>
<dbReference type="SMART" id="SM01194">
    <property type="entry name" value="eRF1_1"/>
    <property type="match status" value="1"/>
</dbReference>
<dbReference type="Pfam" id="PF03465">
    <property type="entry name" value="eRF1_3"/>
    <property type="match status" value="1"/>
</dbReference>
<dbReference type="InterPro" id="IPR005142">
    <property type="entry name" value="eRF1_3"/>
</dbReference>
<gene>
    <name evidence="8" type="ORF">FSP39_006775</name>
</gene>
<comment type="subcellular location">
    <subcellularLocation>
        <location evidence="2 6">Cytoplasm</location>
    </subcellularLocation>
</comment>
<protein>
    <recommendedName>
        <fullName evidence="6">Protein pelota homolog</fullName>
    </recommendedName>
</protein>
<dbReference type="SUPFAM" id="SSF159065">
    <property type="entry name" value="Dom34/Pelota N-terminal domain-like"/>
    <property type="match status" value="1"/>
</dbReference>
<dbReference type="InterPro" id="IPR004405">
    <property type="entry name" value="TF_pelota"/>
</dbReference>
<dbReference type="PANTHER" id="PTHR10853">
    <property type="entry name" value="PELOTA"/>
    <property type="match status" value="1"/>
</dbReference>
<dbReference type="Gene3D" id="3.30.1330.30">
    <property type="match status" value="1"/>
</dbReference>
<reference evidence="8" key="1">
    <citation type="submission" date="2019-08" db="EMBL/GenBank/DDBJ databases">
        <title>The improved chromosome-level genome for the pearl oyster Pinctada fucata martensii using PacBio sequencing and Hi-C.</title>
        <authorList>
            <person name="Zheng Z."/>
        </authorList>
    </citation>
    <scope>NUCLEOTIDE SEQUENCE</scope>
    <source>
        <strain evidence="8">ZZ-2019</strain>
        <tissue evidence="8">Adductor muscle</tissue>
    </source>
</reference>
<evidence type="ECO:0000313" key="9">
    <source>
        <dbReference type="Proteomes" id="UP001186944"/>
    </source>
</evidence>
<dbReference type="NCBIfam" id="TIGR00111">
    <property type="entry name" value="pelota"/>
    <property type="match status" value="1"/>
</dbReference>
<dbReference type="SUPFAM" id="SSF53137">
    <property type="entry name" value="Translational machinery components"/>
    <property type="match status" value="1"/>
</dbReference>
<organism evidence="8 9">
    <name type="scientific">Pinctada imbricata</name>
    <name type="common">Atlantic pearl-oyster</name>
    <name type="synonym">Pinctada martensii</name>
    <dbReference type="NCBI Taxonomy" id="66713"/>
    <lineage>
        <taxon>Eukaryota</taxon>
        <taxon>Metazoa</taxon>
        <taxon>Spiralia</taxon>
        <taxon>Lophotrochozoa</taxon>
        <taxon>Mollusca</taxon>
        <taxon>Bivalvia</taxon>
        <taxon>Autobranchia</taxon>
        <taxon>Pteriomorphia</taxon>
        <taxon>Pterioida</taxon>
        <taxon>Pterioidea</taxon>
        <taxon>Pteriidae</taxon>
        <taxon>Pinctada</taxon>
    </lineage>
</organism>
<dbReference type="FunFam" id="2.30.30.870:FF:000001">
    <property type="entry name" value="Protein pelota homolog"/>
    <property type="match status" value="1"/>
</dbReference>
<dbReference type="SUPFAM" id="SSF55315">
    <property type="entry name" value="L30e-like"/>
    <property type="match status" value="1"/>
</dbReference>
<comment type="cofactor">
    <cofactor evidence="1 6">
        <name>a divalent metal cation</name>
        <dbReference type="ChEBI" id="CHEBI:60240"/>
    </cofactor>
</comment>